<sequence>MDRLIQTRFVSENQKSVVFRQLLVYNGYYNTNDWWGLYDKLRLYIIFR</sequence>
<dbReference type="EMBL" id="BK014653">
    <property type="protein sequence ID" value="DAD66053.1"/>
    <property type="molecule type" value="Genomic_DNA"/>
</dbReference>
<reference evidence="1" key="1">
    <citation type="journal article" date="2021" name="Proc. Natl. Acad. Sci. U.S.A.">
        <title>A Catalog of Tens of Thousands of Viruses from Human Metagenomes Reveals Hidden Associations with Chronic Diseases.</title>
        <authorList>
            <person name="Tisza M.J."/>
            <person name="Buck C.B."/>
        </authorList>
    </citation>
    <scope>NUCLEOTIDE SEQUENCE</scope>
    <source>
        <strain evidence="1">CtDmQ3</strain>
    </source>
</reference>
<accession>A0A8S5L826</accession>
<protein>
    <submittedName>
        <fullName evidence="1">Uncharacterized protein</fullName>
    </submittedName>
</protein>
<evidence type="ECO:0000313" key="1">
    <source>
        <dbReference type="EMBL" id="DAD66053.1"/>
    </source>
</evidence>
<name>A0A8S5L826_9CAUD</name>
<proteinExistence type="predicted"/>
<organism evidence="1">
    <name type="scientific">Siphoviridae sp. ctDmQ3</name>
    <dbReference type="NCBI Taxonomy" id="2823570"/>
    <lineage>
        <taxon>Viruses</taxon>
        <taxon>Duplodnaviria</taxon>
        <taxon>Heunggongvirae</taxon>
        <taxon>Uroviricota</taxon>
        <taxon>Caudoviricetes</taxon>
    </lineage>
</organism>